<reference evidence="1" key="1">
    <citation type="submission" date="2019-05" db="EMBL/GenBank/DDBJ databases">
        <authorList>
            <person name="Piombo E."/>
        </authorList>
    </citation>
    <scope>NUCLEOTIDE SEQUENCE</scope>
    <source>
        <strain evidence="1">C2S</strain>
    </source>
</reference>
<organism evidence="1 2">
    <name type="scientific">Fusarium fujikuroi</name>
    <name type="common">Bakanae and foot rot disease fungus</name>
    <name type="synonym">Gibberella fujikuroi</name>
    <dbReference type="NCBI Taxonomy" id="5127"/>
    <lineage>
        <taxon>Eukaryota</taxon>
        <taxon>Fungi</taxon>
        <taxon>Dikarya</taxon>
        <taxon>Ascomycota</taxon>
        <taxon>Pezizomycotina</taxon>
        <taxon>Sordariomycetes</taxon>
        <taxon>Hypocreomycetidae</taxon>
        <taxon>Hypocreales</taxon>
        <taxon>Nectriaceae</taxon>
        <taxon>Fusarium</taxon>
        <taxon>Fusarium fujikuroi species complex</taxon>
    </lineage>
</organism>
<proteinExistence type="predicted"/>
<dbReference type="EMBL" id="CABFJX010000032">
    <property type="protein sequence ID" value="VTT59464.1"/>
    <property type="molecule type" value="Genomic_DNA"/>
</dbReference>
<accession>A0A2H3SD26</accession>
<evidence type="ECO:0000313" key="1">
    <source>
        <dbReference type="EMBL" id="VTT59464.1"/>
    </source>
</evidence>
<gene>
    <name evidence="1" type="ORF">C2S_14178</name>
</gene>
<dbReference type="Proteomes" id="UP000760494">
    <property type="component" value="Unassembled WGS sequence"/>
</dbReference>
<protein>
    <submittedName>
        <fullName evidence="1">Uncharacterized protein</fullName>
    </submittedName>
</protein>
<comment type="caution">
    <text evidence="1">The sequence shown here is derived from an EMBL/GenBank/DDBJ whole genome shotgun (WGS) entry which is preliminary data.</text>
</comment>
<sequence>MNYPSILHELRGFYQSTFSEWLQGKVSNSPQIHSKWRHEPFIARIRPDQTKKFVVYNQIIT</sequence>
<dbReference type="AlphaFoldDB" id="A0A2H3SD26"/>
<name>A0A2H3SD26_FUSFU</name>
<evidence type="ECO:0000313" key="2">
    <source>
        <dbReference type="Proteomes" id="UP000760494"/>
    </source>
</evidence>